<dbReference type="CDD" id="cd11289">
    <property type="entry name" value="gelsolin_S2_like"/>
    <property type="match status" value="1"/>
</dbReference>
<dbReference type="GO" id="GO:0003676">
    <property type="term" value="F:nucleic acid binding"/>
    <property type="evidence" value="ECO:0007669"/>
    <property type="project" value="InterPro"/>
</dbReference>
<dbReference type="Gene3D" id="3.40.20.10">
    <property type="entry name" value="Severin"/>
    <property type="match status" value="2"/>
</dbReference>
<comment type="caution">
    <text evidence="4">The sequence shown here is derived from an EMBL/GenBank/DDBJ whole genome shotgun (WGS) entry which is preliminary data.</text>
</comment>
<dbReference type="InterPro" id="IPR029006">
    <property type="entry name" value="ADF-H/Gelsolin-like_dom_sf"/>
</dbReference>
<reference evidence="4" key="1">
    <citation type="submission" date="2021-03" db="EMBL/GenBank/DDBJ databases">
        <authorList>
            <person name="Bekaert M."/>
        </authorList>
    </citation>
    <scope>NUCLEOTIDE SEQUENCE</scope>
</reference>
<dbReference type="CDD" id="cd09274">
    <property type="entry name" value="RNase_HI_RT_Ty3"/>
    <property type="match status" value="1"/>
</dbReference>
<dbReference type="InterPro" id="IPR012337">
    <property type="entry name" value="RNaseH-like_sf"/>
</dbReference>
<dbReference type="InterPro" id="IPR001584">
    <property type="entry name" value="Integrase_cat-core"/>
</dbReference>
<dbReference type="CDD" id="cd11292">
    <property type="entry name" value="gelsolin_S3_like"/>
    <property type="match status" value="1"/>
</dbReference>
<dbReference type="InterPro" id="IPR043502">
    <property type="entry name" value="DNA/RNA_pol_sf"/>
</dbReference>
<dbReference type="Pfam" id="PF00626">
    <property type="entry name" value="Gelsolin"/>
    <property type="match status" value="2"/>
</dbReference>
<dbReference type="OrthoDB" id="6147298at2759"/>
<dbReference type="GO" id="GO:0003824">
    <property type="term" value="F:catalytic activity"/>
    <property type="evidence" value="ECO:0007669"/>
    <property type="project" value="UniProtKB-KW"/>
</dbReference>
<dbReference type="GO" id="GO:0015074">
    <property type="term" value="P:DNA integration"/>
    <property type="evidence" value="ECO:0007669"/>
    <property type="project" value="InterPro"/>
</dbReference>
<dbReference type="InterPro" id="IPR050951">
    <property type="entry name" value="Retrovirus_Pol_polyprotein"/>
</dbReference>
<dbReference type="PROSITE" id="PS50994">
    <property type="entry name" value="INTEGRASE"/>
    <property type="match status" value="1"/>
</dbReference>
<evidence type="ECO:0000256" key="1">
    <source>
        <dbReference type="ARBA" id="ARBA00023268"/>
    </source>
</evidence>
<dbReference type="EMBL" id="CAJPWZ010001500">
    <property type="protein sequence ID" value="CAG2217021.1"/>
    <property type="molecule type" value="Genomic_DNA"/>
</dbReference>
<protein>
    <submittedName>
        <fullName evidence="4">Severin,Gelsolin-like protein 2,Gelsolin-like protein 1</fullName>
    </submittedName>
</protein>
<proteinExistence type="predicted"/>
<dbReference type="FunFam" id="1.10.340.70:FF:000001">
    <property type="entry name" value="Retrovirus-related Pol polyprotein from transposon gypsy-like Protein"/>
    <property type="match status" value="1"/>
</dbReference>
<evidence type="ECO:0000256" key="2">
    <source>
        <dbReference type="SAM" id="MobiDB-lite"/>
    </source>
</evidence>
<dbReference type="SUPFAM" id="SSF55753">
    <property type="entry name" value="Actin depolymerizing proteins"/>
    <property type="match status" value="2"/>
</dbReference>
<feature type="region of interest" description="Disordered" evidence="2">
    <location>
        <begin position="758"/>
        <end position="796"/>
    </location>
</feature>
<dbReference type="InterPro" id="IPR007122">
    <property type="entry name" value="Villin/Gelsolin"/>
</dbReference>
<dbReference type="Gene3D" id="3.30.420.10">
    <property type="entry name" value="Ribonuclease H-like superfamily/Ribonuclease H"/>
    <property type="match status" value="1"/>
</dbReference>
<dbReference type="Gene3D" id="3.30.70.270">
    <property type="match status" value="1"/>
</dbReference>
<evidence type="ECO:0000259" key="3">
    <source>
        <dbReference type="PROSITE" id="PS50994"/>
    </source>
</evidence>
<dbReference type="InterPro" id="IPR041577">
    <property type="entry name" value="RT_RNaseH_2"/>
</dbReference>
<dbReference type="PANTHER" id="PTHR37984:SF5">
    <property type="entry name" value="PROTEIN NYNRIN-LIKE"/>
    <property type="match status" value="1"/>
</dbReference>
<keyword evidence="1" id="KW-0511">Multifunctional enzyme</keyword>
<sequence length="1093" mass="124850">MYLLGHSISKEGVSPPPDRVQAIQEYPPPKNIKELRRLIGMLNWFRKFIPNFSAKISPLTRLLKKGQFFVWNVEQQSSFNDLKYALLNSKILAFPNYDLTFRLAVDTSSRGIGYMLYQMHPNINGEEQPRVIRFGSKSLSRWQQSYGPTKLELLGMVVSILDCADYLRGNKFVVECDHQALRPIFQKQFKGAIYERWMAILQQFNYDLQYKPAEQMQVADALSRYIFSECVYDADTDDVLETPNKKKKTKLNKKCETVNVTQVHNNDSLYDKSTDQCSDKIDIFDISTVYDTPSDNNFDKPTQNHDNTLSELEIFKNSDLTPQNIKDLQRKDPDLLPMIIYLEENKLPNLQKEARKLLLQAADYLLINGVLFHSSVKKKSRRASNLDNFQLVVPRLMRNLVLHMCHDSPLGGHSGIKNTIDRVREHYYFSRLSTIVSEYVRTCHECQIRKTSSVHTKAGIISFPTPSAPFQVWEVDLCGPFPLSSAGHSHIFTAVDMFSKLVFAVPLHNCDALSVCHALFQLFSSYGVCHTLLSDQGSEFISKGTKELCKMLEVSQEFTPSFAHHCLGTCERSHRTLEERMTPYIRKGRPWNDILPAVIFSMNSCTNAASQYSPFEVVYGNRPQFPLSTPHDLDLRDIPKDIHVYLKQLQQKLSTIRKEVQINVEKANAKMVERVNKTTSPLKLSVGDYVYLHDEPIGQGRKLQAKFTGPFIVDKIPSPHLIKIRDPENKRRLRMPVHINRLKMAYIRAPQPQPYLQHVSESQSSNTTVDSSTSSYSEQVPVRQSTRHKKPPAKFNDFVNLDSELGTDSISSDDNRYHKIKRVLARKIDNNQLKYLVQIVGEPAQNSIWVEESSLSPKAKKIVQNRPPPMILILKGGADTGFRHVKPEEYTPRLFHFCGTRKHVEVREVPRNKDLLDSGDVYILDLGLQIYQWNGSGSNKDERMKAMQYCIKLKDERNGKASSEVLDEGSTDKDHEFYKALNEENVPDEAKKYKAADSQKELFRLSDASGSMKFSLAKKGQVSKADLDSKDVFILDSKTSLHVWVGKDTSVNERKNAMSYAHKYLQSTDHPFVSVSCLAEGMKSKAFELALAA</sequence>
<dbReference type="Proteomes" id="UP000683360">
    <property type="component" value="Unassembled WGS sequence"/>
</dbReference>
<feature type="compositionally biased region" description="Low complexity" evidence="2">
    <location>
        <begin position="760"/>
        <end position="777"/>
    </location>
</feature>
<dbReference type="Gene3D" id="1.10.340.70">
    <property type="match status" value="1"/>
</dbReference>
<dbReference type="GO" id="GO:0051015">
    <property type="term" value="F:actin filament binding"/>
    <property type="evidence" value="ECO:0007669"/>
    <property type="project" value="InterPro"/>
</dbReference>
<dbReference type="PRINTS" id="PR00597">
    <property type="entry name" value="GELSOLIN"/>
</dbReference>
<evidence type="ECO:0000313" key="4">
    <source>
        <dbReference type="EMBL" id="CAG2217021.1"/>
    </source>
</evidence>
<dbReference type="SMART" id="SM00262">
    <property type="entry name" value="GEL"/>
    <property type="match status" value="2"/>
</dbReference>
<dbReference type="PANTHER" id="PTHR37984">
    <property type="entry name" value="PROTEIN CBG26694"/>
    <property type="match status" value="1"/>
</dbReference>
<dbReference type="SUPFAM" id="SSF56672">
    <property type="entry name" value="DNA/RNA polymerases"/>
    <property type="match status" value="1"/>
</dbReference>
<evidence type="ECO:0000313" key="5">
    <source>
        <dbReference type="Proteomes" id="UP000683360"/>
    </source>
</evidence>
<gene>
    <name evidence="4" type="ORF">MEDL_30708</name>
</gene>
<dbReference type="Pfam" id="PF17921">
    <property type="entry name" value="Integrase_H2C2"/>
    <property type="match status" value="1"/>
</dbReference>
<accession>A0A8S3SJC9</accession>
<dbReference type="FunFam" id="3.30.70.270:FF:000020">
    <property type="entry name" value="Transposon Tf2-6 polyprotein-like Protein"/>
    <property type="match status" value="1"/>
</dbReference>
<dbReference type="Pfam" id="PF17919">
    <property type="entry name" value="RT_RNaseH_2"/>
    <property type="match status" value="1"/>
</dbReference>
<dbReference type="SUPFAM" id="SSF53098">
    <property type="entry name" value="Ribonuclease H-like"/>
    <property type="match status" value="1"/>
</dbReference>
<dbReference type="InterPro" id="IPR007123">
    <property type="entry name" value="Gelsolin-like_dom"/>
</dbReference>
<organism evidence="4 5">
    <name type="scientific">Mytilus edulis</name>
    <name type="common">Blue mussel</name>
    <dbReference type="NCBI Taxonomy" id="6550"/>
    <lineage>
        <taxon>Eukaryota</taxon>
        <taxon>Metazoa</taxon>
        <taxon>Spiralia</taxon>
        <taxon>Lophotrochozoa</taxon>
        <taxon>Mollusca</taxon>
        <taxon>Bivalvia</taxon>
        <taxon>Autobranchia</taxon>
        <taxon>Pteriomorphia</taxon>
        <taxon>Mytilida</taxon>
        <taxon>Mytiloidea</taxon>
        <taxon>Mytilidae</taxon>
        <taxon>Mytilinae</taxon>
        <taxon>Mytilus</taxon>
    </lineage>
</organism>
<dbReference type="Pfam" id="PF00665">
    <property type="entry name" value="rve"/>
    <property type="match status" value="1"/>
</dbReference>
<dbReference type="AlphaFoldDB" id="A0A8S3SJC9"/>
<dbReference type="InterPro" id="IPR041588">
    <property type="entry name" value="Integrase_H2C2"/>
</dbReference>
<name>A0A8S3SJC9_MYTED</name>
<keyword evidence="5" id="KW-1185">Reference proteome</keyword>
<dbReference type="InterPro" id="IPR043128">
    <property type="entry name" value="Rev_trsase/Diguanyl_cyclase"/>
</dbReference>
<dbReference type="InterPro" id="IPR036397">
    <property type="entry name" value="RNaseH_sf"/>
</dbReference>
<feature type="domain" description="Integrase catalytic" evidence="3">
    <location>
        <begin position="465"/>
        <end position="622"/>
    </location>
</feature>